<protein>
    <submittedName>
        <fullName evidence="2">Uncharacterized protein</fullName>
    </submittedName>
</protein>
<accession>A0A7J8R020</accession>
<dbReference type="Proteomes" id="UP000593561">
    <property type="component" value="Unassembled WGS sequence"/>
</dbReference>
<feature type="region of interest" description="Disordered" evidence="1">
    <location>
        <begin position="1"/>
        <end position="37"/>
    </location>
</feature>
<keyword evidence="3" id="KW-1185">Reference proteome</keyword>
<dbReference type="AlphaFoldDB" id="A0A7J8R020"/>
<comment type="caution">
    <text evidence="2">The sequence shown here is derived from an EMBL/GenBank/DDBJ whole genome shotgun (WGS) entry which is preliminary data.</text>
</comment>
<evidence type="ECO:0000256" key="1">
    <source>
        <dbReference type="SAM" id="MobiDB-lite"/>
    </source>
</evidence>
<feature type="compositionally biased region" description="Acidic residues" evidence="1">
    <location>
        <begin position="1"/>
        <end position="13"/>
    </location>
</feature>
<feature type="compositionally biased region" description="Basic and acidic residues" evidence="1">
    <location>
        <begin position="14"/>
        <end position="33"/>
    </location>
</feature>
<reference evidence="2 3" key="1">
    <citation type="journal article" date="2019" name="Genome Biol. Evol.">
        <title>Insights into the evolution of the New World diploid cottons (Gossypium, subgenus Houzingenia) based on genome sequencing.</title>
        <authorList>
            <person name="Grover C.E."/>
            <person name="Arick M.A. 2nd"/>
            <person name="Thrash A."/>
            <person name="Conover J.L."/>
            <person name="Sanders W.S."/>
            <person name="Peterson D.G."/>
            <person name="Frelichowski J.E."/>
            <person name="Scheffler J.A."/>
            <person name="Scheffler B.E."/>
            <person name="Wendel J.F."/>
        </authorList>
    </citation>
    <scope>NUCLEOTIDE SEQUENCE [LARGE SCALE GENOMIC DNA]</scope>
    <source>
        <strain evidence="2">27</strain>
        <tissue evidence="2">Leaf</tissue>
    </source>
</reference>
<gene>
    <name evidence="2" type="ORF">Godav_019294</name>
</gene>
<name>A0A7J8R020_GOSDV</name>
<evidence type="ECO:0000313" key="3">
    <source>
        <dbReference type="Proteomes" id="UP000593561"/>
    </source>
</evidence>
<dbReference type="EMBL" id="JABFAC010000002">
    <property type="protein sequence ID" value="MBA0606893.1"/>
    <property type="molecule type" value="Genomic_DNA"/>
</dbReference>
<feature type="region of interest" description="Disordered" evidence="1">
    <location>
        <begin position="86"/>
        <end position="122"/>
    </location>
</feature>
<sequence length="122" mass="13011">MAEEDDEGDEREDEGGRKEDGGEGDEGTSREDMWVSPGGIDGLVFQNMVFLIETRNGDGMAILQSQTEILSFAALDPIDSLTDLDPDLGLGESKGPSRVFPLFQPPQTAVPAPEIGGRCGGR</sequence>
<evidence type="ECO:0000313" key="2">
    <source>
        <dbReference type="EMBL" id="MBA0606893.1"/>
    </source>
</evidence>
<organism evidence="2 3">
    <name type="scientific">Gossypium davidsonii</name>
    <name type="common">Davidson's cotton</name>
    <name type="synonym">Gossypium klotzschianum subsp. davidsonii</name>
    <dbReference type="NCBI Taxonomy" id="34287"/>
    <lineage>
        <taxon>Eukaryota</taxon>
        <taxon>Viridiplantae</taxon>
        <taxon>Streptophyta</taxon>
        <taxon>Embryophyta</taxon>
        <taxon>Tracheophyta</taxon>
        <taxon>Spermatophyta</taxon>
        <taxon>Magnoliopsida</taxon>
        <taxon>eudicotyledons</taxon>
        <taxon>Gunneridae</taxon>
        <taxon>Pentapetalae</taxon>
        <taxon>rosids</taxon>
        <taxon>malvids</taxon>
        <taxon>Malvales</taxon>
        <taxon>Malvaceae</taxon>
        <taxon>Malvoideae</taxon>
        <taxon>Gossypium</taxon>
    </lineage>
</organism>
<proteinExistence type="predicted"/>